<dbReference type="EMBL" id="CAMXCT030003180">
    <property type="protein sequence ID" value="CAL4790207.1"/>
    <property type="molecule type" value="Genomic_DNA"/>
</dbReference>
<dbReference type="EMBL" id="CAMXCT020003180">
    <property type="protein sequence ID" value="CAL1156270.1"/>
    <property type="molecule type" value="Genomic_DNA"/>
</dbReference>
<dbReference type="EMBL" id="CAMXCT010003180">
    <property type="protein sequence ID" value="CAI4002895.1"/>
    <property type="molecule type" value="Genomic_DNA"/>
</dbReference>
<name>A0A9P1D4P5_9DINO</name>
<proteinExistence type="predicted"/>
<organism evidence="1">
    <name type="scientific">Cladocopium goreaui</name>
    <dbReference type="NCBI Taxonomy" id="2562237"/>
    <lineage>
        <taxon>Eukaryota</taxon>
        <taxon>Sar</taxon>
        <taxon>Alveolata</taxon>
        <taxon>Dinophyceae</taxon>
        <taxon>Suessiales</taxon>
        <taxon>Symbiodiniaceae</taxon>
        <taxon>Cladocopium</taxon>
    </lineage>
</organism>
<reference evidence="1" key="1">
    <citation type="submission" date="2022-10" db="EMBL/GenBank/DDBJ databases">
        <authorList>
            <person name="Chen Y."/>
            <person name="Dougan E. K."/>
            <person name="Chan C."/>
            <person name="Rhodes N."/>
            <person name="Thang M."/>
        </authorList>
    </citation>
    <scope>NUCLEOTIDE SEQUENCE</scope>
</reference>
<protein>
    <submittedName>
        <fullName evidence="1">Uncharacterized protein</fullName>
    </submittedName>
</protein>
<dbReference type="AlphaFoldDB" id="A0A9P1D4P5"/>
<accession>A0A9P1D4P5</accession>
<keyword evidence="3" id="KW-1185">Reference proteome</keyword>
<reference evidence="2" key="2">
    <citation type="submission" date="2024-04" db="EMBL/GenBank/DDBJ databases">
        <authorList>
            <person name="Chen Y."/>
            <person name="Shah S."/>
            <person name="Dougan E. K."/>
            <person name="Thang M."/>
            <person name="Chan C."/>
        </authorList>
    </citation>
    <scope>NUCLEOTIDE SEQUENCE [LARGE SCALE GENOMIC DNA]</scope>
</reference>
<gene>
    <name evidence="1" type="ORF">C1SCF055_LOCUS28810</name>
</gene>
<sequence length="614" mass="67221">MALYCTAKTSNVVAIPLVNFHSLLSACYSINGSFYNSLATAITSLGNGPGNEFDLILYSDECLPANALGRANKKVWVVYCSIKQLGRAALSHTQNWLVLGIIRTSIVATLEGGMSQVVRAVMEQIFCSAVASPLVGVLLHGPSNQECRLFYKLGFIVQDGASQKVTFGLKGDSGSNFCLKCCNQIVFLHEGEEDAEKAVLRTISKTELVLATDDEALASWDRMAHRKNACSKKEFQVWEQCAGWTFSEEALLSSPSLRPWLKPCTQYMHDYMHGMVSNGTLNIGMYLLLEHLQSEGLPAWHAMSNYLDLWCLPSALHKVGALSSLFTTGKVDSHRNANKVKATASEMLCLYPILQHYVEKIESQGGACPATDAFLKLCHMMDLLVATPMGCVTGPMLDNAASKVLVAYKTAGYSDHCIKKFHWLLHYGDELEEHGLLLPCWTMERKHKDVTLVATRVQNLKNFEQGLLVEVLGHCLHQLAQKPFGIEAALELNAKAPKKVVAWLEANLGISTNIASCKTLVLKNGTVAAVNDVVLLASEKKGQLAAAKVLLNFAIGNEAWSIVEMLNLVDSKNGHALWQEAGHWLCVAASELLTAVTYSHCKAGVLTLIPFHLR</sequence>
<dbReference type="OrthoDB" id="427525at2759"/>
<evidence type="ECO:0000313" key="2">
    <source>
        <dbReference type="EMBL" id="CAL1156270.1"/>
    </source>
</evidence>
<evidence type="ECO:0000313" key="1">
    <source>
        <dbReference type="EMBL" id="CAI4002895.1"/>
    </source>
</evidence>
<comment type="caution">
    <text evidence="1">The sequence shown here is derived from an EMBL/GenBank/DDBJ whole genome shotgun (WGS) entry which is preliminary data.</text>
</comment>
<dbReference type="Proteomes" id="UP001152797">
    <property type="component" value="Unassembled WGS sequence"/>
</dbReference>
<evidence type="ECO:0000313" key="3">
    <source>
        <dbReference type="Proteomes" id="UP001152797"/>
    </source>
</evidence>